<dbReference type="AlphaFoldDB" id="A0A8J6LY45"/>
<evidence type="ECO:0000256" key="1">
    <source>
        <dbReference type="ARBA" id="ARBA00023125"/>
    </source>
</evidence>
<name>A0A8J6LY45_9ALTE</name>
<dbReference type="InterPro" id="IPR011006">
    <property type="entry name" value="CheY-like_superfamily"/>
</dbReference>
<evidence type="ECO:0000313" key="4">
    <source>
        <dbReference type="EMBL" id="MBC3765170.1"/>
    </source>
</evidence>
<proteinExistence type="predicted"/>
<dbReference type="Gene3D" id="1.10.10.60">
    <property type="entry name" value="Homeodomain-like"/>
    <property type="match status" value="1"/>
</dbReference>
<dbReference type="InterPro" id="IPR001789">
    <property type="entry name" value="Sig_transdc_resp-reg_receiver"/>
</dbReference>
<evidence type="ECO:0000259" key="3">
    <source>
        <dbReference type="PROSITE" id="PS50110"/>
    </source>
</evidence>
<dbReference type="PANTHER" id="PTHR48111">
    <property type="entry name" value="REGULATOR OF RPOS"/>
    <property type="match status" value="1"/>
</dbReference>
<dbReference type="RefSeq" id="WP_186505648.1">
    <property type="nucleotide sequence ID" value="NZ_JACNEP010000003.1"/>
</dbReference>
<gene>
    <name evidence="4" type="ORF">H8B19_04740</name>
</gene>
<sequence>MIAVLDDDEIYASTLVRRLQHHQFEAQAFLTIESLLSSSSNFNYLLLDMNLGNGSVLPHLPTLREKYQQAQIWIVTGYASIATTVNAIKQGADDYLTKPLDFNQLIARLQQQPPQTENDFSPLSSAQLEWEHIQRVLLEHDGNISAAARALNMHRRTLQRKLQKKPLW</sequence>
<dbReference type="EMBL" id="JACNEP010000003">
    <property type="protein sequence ID" value="MBC3765170.1"/>
    <property type="molecule type" value="Genomic_DNA"/>
</dbReference>
<feature type="domain" description="Response regulatory" evidence="3">
    <location>
        <begin position="1"/>
        <end position="113"/>
    </location>
</feature>
<dbReference type="SUPFAM" id="SSF46689">
    <property type="entry name" value="Homeodomain-like"/>
    <property type="match status" value="1"/>
</dbReference>
<reference evidence="4" key="1">
    <citation type="journal article" date="2018" name="Int. J. Syst. Evol. Microbiol.">
        <title>Neptunicella marina gen. nov., sp. nov., isolated from surface seawater.</title>
        <authorList>
            <person name="Liu X."/>
            <person name="Lai Q."/>
            <person name="Du Y."/>
            <person name="Zhang X."/>
            <person name="Liu Z."/>
            <person name="Sun F."/>
            <person name="Shao Z."/>
        </authorList>
    </citation>
    <scope>NUCLEOTIDE SEQUENCE</scope>
    <source>
        <strain evidence="4">S27-2</strain>
    </source>
</reference>
<dbReference type="InterPro" id="IPR009057">
    <property type="entry name" value="Homeodomain-like_sf"/>
</dbReference>
<dbReference type="InterPro" id="IPR002197">
    <property type="entry name" value="HTH_Fis"/>
</dbReference>
<dbReference type="GO" id="GO:0032993">
    <property type="term" value="C:protein-DNA complex"/>
    <property type="evidence" value="ECO:0007669"/>
    <property type="project" value="TreeGrafter"/>
</dbReference>
<dbReference type="SUPFAM" id="SSF52172">
    <property type="entry name" value="CheY-like"/>
    <property type="match status" value="1"/>
</dbReference>
<accession>A0A8J6LY45</accession>
<dbReference type="GO" id="GO:0006355">
    <property type="term" value="P:regulation of DNA-templated transcription"/>
    <property type="evidence" value="ECO:0007669"/>
    <property type="project" value="TreeGrafter"/>
</dbReference>
<organism evidence="4 5">
    <name type="scientific">Neptunicella marina</name>
    <dbReference type="NCBI Taxonomy" id="2125989"/>
    <lineage>
        <taxon>Bacteria</taxon>
        <taxon>Pseudomonadati</taxon>
        <taxon>Pseudomonadota</taxon>
        <taxon>Gammaproteobacteria</taxon>
        <taxon>Alteromonadales</taxon>
        <taxon>Alteromonadaceae</taxon>
        <taxon>Neptunicella</taxon>
    </lineage>
</organism>
<dbReference type="Pfam" id="PF00072">
    <property type="entry name" value="Response_reg"/>
    <property type="match status" value="1"/>
</dbReference>
<keyword evidence="5" id="KW-1185">Reference proteome</keyword>
<dbReference type="GO" id="GO:0000156">
    <property type="term" value="F:phosphorelay response regulator activity"/>
    <property type="evidence" value="ECO:0007669"/>
    <property type="project" value="TreeGrafter"/>
</dbReference>
<comment type="caution">
    <text evidence="4">The sequence shown here is derived from an EMBL/GenBank/DDBJ whole genome shotgun (WGS) entry which is preliminary data.</text>
</comment>
<protein>
    <submittedName>
        <fullName evidence="4">Response regulator</fullName>
    </submittedName>
</protein>
<dbReference type="Pfam" id="PF02954">
    <property type="entry name" value="HTH_8"/>
    <property type="match status" value="1"/>
</dbReference>
<dbReference type="PRINTS" id="PR01590">
    <property type="entry name" value="HTHFIS"/>
</dbReference>
<dbReference type="GO" id="GO:0000976">
    <property type="term" value="F:transcription cis-regulatory region binding"/>
    <property type="evidence" value="ECO:0007669"/>
    <property type="project" value="TreeGrafter"/>
</dbReference>
<dbReference type="Proteomes" id="UP000601768">
    <property type="component" value="Unassembled WGS sequence"/>
</dbReference>
<evidence type="ECO:0000313" key="5">
    <source>
        <dbReference type="Proteomes" id="UP000601768"/>
    </source>
</evidence>
<keyword evidence="2" id="KW-0597">Phosphoprotein</keyword>
<dbReference type="GO" id="GO:0005829">
    <property type="term" value="C:cytosol"/>
    <property type="evidence" value="ECO:0007669"/>
    <property type="project" value="TreeGrafter"/>
</dbReference>
<dbReference type="Gene3D" id="3.40.50.2300">
    <property type="match status" value="1"/>
</dbReference>
<dbReference type="PROSITE" id="PS50110">
    <property type="entry name" value="RESPONSE_REGULATORY"/>
    <property type="match status" value="1"/>
</dbReference>
<dbReference type="PANTHER" id="PTHR48111:SF56">
    <property type="entry name" value="TETRATHIONATE RESPONSE REGULATORY PROTEIN TTRR"/>
    <property type="match status" value="1"/>
</dbReference>
<dbReference type="SMART" id="SM00448">
    <property type="entry name" value="REC"/>
    <property type="match status" value="1"/>
</dbReference>
<evidence type="ECO:0000256" key="2">
    <source>
        <dbReference type="PROSITE-ProRule" id="PRU00169"/>
    </source>
</evidence>
<keyword evidence="1" id="KW-0238">DNA-binding</keyword>
<dbReference type="InterPro" id="IPR039420">
    <property type="entry name" value="WalR-like"/>
</dbReference>
<reference evidence="4" key="2">
    <citation type="submission" date="2020-08" db="EMBL/GenBank/DDBJ databases">
        <authorList>
            <person name="Lai Q."/>
        </authorList>
    </citation>
    <scope>NUCLEOTIDE SEQUENCE</scope>
    <source>
        <strain evidence="4">S27-2</strain>
    </source>
</reference>
<feature type="modified residue" description="4-aspartylphosphate" evidence="2">
    <location>
        <position position="48"/>
    </location>
</feature>